<dbReference type="RefSeq" id="WP_283427045.1">
    <property type="nucleotide sequence ID" value="NZ_FXTY01000006.1"/>
</dbReference>
<proteinExistence type="predicted"/>
<evidence type="ECO:0000256" key="1">
    <source>
        <dbReference type="SAM" id="SignalP"/>
    </source>
</evidence>
<organism evidence="2 3">
    <name type="scientific">Shimia sagamensis</name>
    <dbReference type="NCBI Taxonomy" id="1566352"/>
    <lineage>
        <taxon>Bacteria</taxon>
        <taxon>Pseudomonadati</taxon>
        <taxon>Pseudomonadota</taxon>
        <taxon>Alphaproteobacteria</taxon>
        <taxon>Rhodobacterales</taxon>
        <taxon>Roseobacteraceae</taxon>
    </lineage>
</organism>
<dbReference type="Proteomes" id="UP001157961">
    <property type="component" value="Unassembled WGS sequence"/>
</dbReference>
<name>A0ABY1PAU9_9RHOB</name>
<reference evidence="2 3" key="1">
    <citation type="submission" date="2017-05" db="EMBL/GenBank/DDBJ databases">
        <authorList>
            <person name="Varghese N."/>
            <person name="Submissions S."/>
        </authorList>
    </citation>
    <scope>NUCLEOTIDE SEQUENCE [LARGE SCALE GENOMIC DNA]</scope>
    <source>
        <strain evidence="2 3">DSM 29734</strain>
    </source>
</reference>
<evidence type="ECO:0008006" key="4">
    <source>
        <dbReference type="Google" id="ProtNLM"/>
    </source>
</evidence>
<evidence type="ECO:0000313" key="3">
    <source>
        <dbReference type="Proteomes" id="UP001157961"/>
    </source>
</evidence>
<sequence>MRTTLKTLMALTLVAMTVSACGGGSATTNVQAVSVGDQLASLEKAYADGLVSEKEYKDQRKKILDGK</sequence>
<accession>A0ABY1PAU9</accession>
<evidence type="ECO:0000313" key="2">
    <source>
        <dbReference type="EMBL" id="SMP29401.1"/>
    </source>
</evidence>
<dbReference type="EMBL" id="FXTY01000006">
    <property type="protein sequence ID" value="SMP29401.1"/>
    <property type="molecule type" value="Genomic_DNA"/>
</dbReference>
<feature type="signal peptide" evidence="1">
    <location>
        <begin position="1"/>
        <end position="20"/>
    </location>
</feature>
<keyword evidence="3" id="KW-1185">Reference proteome</keyword>
<protein>
    <recommendedName>
        <fullName evidence="4">SHOCT domain-containing protein</fullName>
    </recommendedName>
</protein>
<gene>
    <name evidence="2" type="ORF">SAMN06265373_106200</name>
</gene>
<dbReference type="PROSITE" id="PS51257">
    <property type="entry name" value="PROKAR_LIPOPROTEIN"/>
    <property type="match status" value="1"/>
</dbReference>
<feature type="chain" id="PRO_5046720818" description="SHOCT domain-containing protein" evidence="1">
    <location>
        <begin position="21"/>
        <end position="67"/>
    </location>
</feature>
<comment type="caution">
    <text evidence="2">The sequence shown here is derived from an EMBL/GenBank/DDBJ whole genome shotgun (WGS) entry which is preliminary data.</text>
</comment>
<keyword evidence="1" id="KW-0732">Signal</keyword>